<name>A0ABW4N4E1_9CAUL</name>
<sequence length="120" mass="13451">MAVSSEFLDYLLEQLEPLGRVTSRRMFGGAGLYRDGIIFGIVSGEAVYFKTDETNLPDYEAAGAERFDPMPERPAKFSYFSVPPDVLEQPDELAEWARKAVAASARRPAKPAKRPRRPRS</sequence>
<gene>
    <name evidence="2" type="ORF">ACFSC0_11845</name>
</gene>
<comment type="caution">
    <text evidence="2">The sequence shown here is derived from an EMBL/GenBank/DDBJ whole genome shotgun (WGS) entry which is preliminary data.</text>
</comment>
<organism evidence="2 3">
    <name type="scientific">Phenylobacterium terrae</name>
    <dbReference type="NCBI Taxonomy" id="2665495"/>
    <lineage>
        <taxon>Bacteria</taxon>
        <taxon>Pseudomonadati</taxon>
        <taxon>Pseudomonadota</taxon>
        <taxon>Alphaproteobacteria</taxon>
        <taxon>Caulobacterales</taxon>
        <taxon>Caulobacteraceae</taxon>
        <taxon>Phenylobacterium</taxon>
    </lineage>
</organism>
<dbReference type="InterPro" id="IPR007076">
    <property type="entry name" value="TfoX_N"/>
</dbReference>
<dbReference type="Pfam" id="PF04993">
    <property type="entry name" value="TfoX_N"/>
    <property type="match status" value="1"/>
</dbReference>
<keyword evidence="3" id="KW-1185">Reference proteome</keyword>
<dbReference type="EMBL" id="JBHUEY010000001">
    <property type="protein sequence ID" value="MFD1784090.1"/>
    <property type="molecule type" value="Genomic_DNA"/>
</dbReference>
<protein>
    <submittedName>
        <fullName evidence="2">TfoX/Sxy family protein</fullName>
    </submittedName>
</protein>
<dbReference type="Gene3D" id="3.30.1460.30">
    <property type="entry name" value="YgaC/TfoX-N like chaperone"/>
    <property type="match status" value="1"/>
</dbReference>
<evidence type="ECO:0000259" key="1">
    <source>
        <dbReference type="Pfam" id="PF04993"/>
    </source>
</evidence>
<dbReference type="RefSeq" id="WP_377282723.1">
    <property type="nucleotide sequence ID" value="NZ_JBHRSI010000008.1"/>
</dbReference>
<evidence type="ECO:0000313" key="2">
    <source>
        <dbReference type="EMBL" id="MFD1784090.1"/>
    </source>
</evidence>
<reference evidence="3" key="1">
    <citation type="journal article" date="2019" name="Int. J. Syst. Evol. Microbiol.">
        <title>The Global Catalogue of Microorganisms (GCM) 10K type strain sequencing project: providing services to taxonomists for standard genome sequencing and annotation.</title>
        <authorList>
            <consortium name="The Broad Institute Genomics Platform"/>
            <consortium name="The Broad Institute Genome Sequencing Center for Infectious Disease"/>
            <person name="Wu L."/>
            <person name="Ma J."/>
        </authorList>
    </citation>
    <scope>NUCLEOTIDE SEQUENCE [LARGE SCALE GENOMIC DNA]</scope>
    <source>
        <strain evidence="3">DFY28</strain>
    </source>
</reference>
<dbReference type="Proteomes" id="UP001597237">
    <property type="component" value="Unassembled WGS sequence"/>
</dbReference>
<proteinExistence type="predicted"/>
<accession>A0ABW4N4E1</accession>
<feature type="domain" description="TfoX N-terminal" evidence="1">
    <location>
        <begin position="13"/>
        <end position="103"/>
    </location>
</feature>
<evidence type="ECO:0000313" key="3">
    <source>
        <dbReference type="Proteomes" id="UP001597237"/>
    </source>
</evidence>
<dbReference type="SUPFAM" id="SSF159894">
    <property type="entry name" value="YgaC/TfoX-N like"/>
    <property type="match status" value="1"/>
</dbReference>